<feature type="transmembrane region" description="Helical" evidence="1">
    <location>
        <begin position="36"/>
        <end position="56"/>
    </location>
</feature>
<gene>
    <name evidence="2" type="ORF">J1899_08165</name>
</gene>
<proteinExistence type="predicted"/>
<name>A0ABX8FG43_9BACI</name>
<keyword evidence="1" id="KW-0472">Membrane</keyword>
<organism evidence="2 3">
    <name type="scientific">Cytobacillus gottheilii</name>
    <dbReference type="NCBI Taxonomy" id="859144"/>
    <lineage>
        <taxon>Bacteria</taxon>
        <taxon>Bacillati</taxon>
        <taxon>Bacillota</taxon>
        <taxon>Bacilli</taxon>
        <taxon>Bacillales</taxon>
        <taxon>Bacillaceae</taxon>
        <taxon>Cytobacillus</taxon>
    </lineage>
</organism>
<sequence>MAKWKNYGLWVAVAALFGMVLQDAGLAITPEKFNGYVDAILTVLVLAGIVSNPSVGKGFGDKDSGK</sequence>
<evidence type="ECO:0000256" key="1">
    <source>
        <dbReference type="SAM" id="Phobius"/>
    </source>
</evidence>
<reference evidence="2 3" key="1">
    <citation type="submission" date="2021-03" db="EMBL/GenBank/DDBJ databases">
        <title>The first data on the complete genome of the tetrodotoxin-producing bacterium.</title>
        <authorList>
            <person name="Melnikova D.I."/>
            <person name="Nijland R."/>
            <person name="Magarlamov T.Y."/>
        </authorList>
    </citation>
    <scope>NUCLEOTIDE SEQUENCE [LARGE SCALE GENOMIC DNA]</scope>
    <source>
        <strain evidence="2 3">1839</strain>
    </source>
</reference>
<keyword evidence="1" id="KW-0812">Transmembrane</keyword>
<dbReference type="Proteomes" id="UP000679247">
    <property type="component" value="Chromosome"/>
</dbReference>
<evidence type="ECO:0000313" key="2">
    <source>
        <dbReference type="EMBL" id="QVY63003.1"/>
    </source>
</evidence>
<keyword evidence="1" id="KW-1133">Transmembrane helix</keyword>
<keyword evidence="3" id="KW-1185">Reference proteome</keyword>
<accession>A0ABX8FG43</accession>
<protein>
    <submittedName>
        <fullName evidence="2">Holin</fullName>
    </submittedName>
</protein>
<evidence type="ECO:0000313" key="3">
    <source>
        <dbReference type="Proteomes" id="UP000679247"/>
    </source>
</evidence>
<dbReference type="RefSeq" id="WP_214478367.1">
    <property type="nucleotide sequence ID" value="NZ_CP071709.1"/>
</dbReference>
<dbReference type="EMBL" id="CP071709">
    <property type="protein sequence ID" value="QVY63003.1"/>
    <property type="molecule type" value="Genomic_DNA"/>
</dbReference>